<dbReference type="PANTHER" id="PTHR34501">
    <property type="entry name" value="PROTEIN YDDL-RELATED"/>
    <property type="match status" value="1"/>
</dbReference>
<dbReference type="GO" id="GO:0009279">
    <property type="term" value="C:cell outer membrane"/>
    <property type="evidence" value="ECO:0007669"/>
    <property type="project" value="UniProtKB-SubCell"/>
</dbReference>
<evidence type="ECO:0000256" key="9">
    <source>
        <dbReference type="ARBA" id="ARBA00023136"/>
    </source>
</evidence>
<dbReference type="Proteomes" id="UP000431684">
    <property type="component" value="Unassembled WGS sequence"/>
</dbReference>
<comment type="caution">
    <text evidence="12">The sequence shown here is derived from an EMBL/GenBank/DDBJ whole genome shotgun (WGS) entry which is preliminary data.</text>
</comment>
<evidence type="ECO:0000256" key="2">
    <source>
        <dbReference type="ARBA" id="ARBA00011233"/>
    </source>
</evidence>
<keyword evidence="10" id="KW-0998">Cell outer membrane</keyword>
<dbReference type="EMBL" id="WNWM01000002">
    <property type="protein sequence ID" value="MUI12001.1"/>
    <property type="molecule type" value="Genomic_DNA"/>
</dbReference>
<evidence type="ECO:0000256" key="4">
    <source>
        <dbReference type="ARBA" id="ARBA00022452"/>
    </source>
</evidence>
<keyword evidence="9" id="KW-0472">Membrane</keyword>
<evidence type="ECO:0000313" key="12">
    <source>
        <dbReference type="EMBL" id="MUI12001.1"/>
    </source>
</evidence>
<dbReference type="GO" id="GO:0015288">
    <property type="term" value="F:porin activity"/>
    <property type="evidence" value="ECO:0007669"/>
    <property type="project" value="UniProtKB-KW"/>
</dbReference>
<dbReference type="PRINTS" id="PR00182">
    <property type="entry name" value="ECOLNEIPORIN"/>
</dbReference>
<evidence type="ECO:0000256" key="1">
    <source>
        <dbReference type="ARBA" id="ARBA00004571"/>
    </source>
</evidence>
<dbReference type="InterPro" id="IPR001702">
    <property type="entry name" value="Porin_Gram-ve"/>
</dbReference>
<feature type="domain" description="Porin" evidence="11">
    <location>
        <begin position="28"/>
        <end position="358"/>
    </location>
</feature>
<organism evidence="12 13">
    <name type="scientific">Pseudoduganella dura</name>
    <dbReference type="NCBI Taxonomy" id="321982"/>
    <lineage>
        <taxon>Bacteria</taxon>
        <taxon>Pseudomonadati</taxon>
        <taxon>Pseudomonadota</taxon>
        <taxon>Betaproteobacteria</taxon>
        <taxon>Burkholderiales</taxon>
        <taxon>Oxalobacteraceae</taxon>
        <taxon>Telluria group</taxon>
        <taxon>Pseudoduganella</taxon>
    </lineage>
</organism>
<dbReference type="AlphaFoldDB" id="A0A6I3XEJ3"/>
<dbReference type="OrthoDB" id="5289162at2"/>
<evidence type="ECO:0000256" key="5">
    <source>
        <dbReference type="ARBA" id="ARBA00022692"/>
    </source>
</evidence>
<evidence type="ECO:0000256" key="6">
    <source>
        <dbReference type="ARBA" id="ARBA00022729"/>
    </source>
</evidence>
<dbReference type="GO" id="GO:0034220">
    <property type="term" value="P:monoatomic ion transmembrane transport"/>
    <property type="evidence" value="ECO:0007669"/>
    <property type="project" value="InterPro"/>
</dbReference>
<gene>
    <name evidence="12" type="ORF">GJV26_05850</name>
</gene>
<keyword evidence="4" id="KW-1134">Transmembrane beta strand</keyword>
<dbReference type="PRINTS" id="PR00184">
    <property type="entry name" value="NEISSPPORIN"/>
</dbReference>
<dbReference type="PANTHER" id="PTHR34501:SF9">
    <property type="entry name" value="MAJOR OUTER MEMBRANE PROTEIN P.IA"/>
    <property type="match status" value="1"/>
</dbReference>
<keyword evidence="7" id="KW-0406">Ion transport</keyword>
<keyword evidence="3" id="KW-0813">Transport</keyword>
<name>A0A6I3XEJ3_9BURK</name>
<keyword evidence="6" id="KW-0732">Signal</keyword>
<dbReference type="Pfam" id="PF13609">
    <property type="entry name" value="Porin_4"/>
    <property type="match status" value="1"/>
</dbReference>
<dbReference type="Gene3D" id="2.40.160.10">
    <property type="entry name" value="Porin"/>
    <property type="match status" value="1"/>
</dbReference>
<dbReference type="CDD" id="cd00342">
    <property type="entry name" value="gram_neg_porins"/>
    <property type="match status" value="1"/>
</dbReference>
<keyword evidence="5" id="KW-0812">Transmembrane</keyword>
<sequence length="385" mass="40482">MIRRVRPAAVSQSNQLQQENINVKKLTLAALIAGSFAVTAHAQSNVTIYGIVDAGIVRETGGAAGSVTKVTSGIGSQSRLGFRGTEDLGNGLSAIFTLESGYKLDDGTVDSTGTLFNRQAFVGLSSKTLGTLTLGRQYNPLYNALSKIADPFGAGYAGSAKNLFPAGGVNTRVSNAIVYTTPKWSGFYVEGMYALGEQSGDNTAGRLFSVGFNYTQGPLNASLVYNNRNNDVAATGTTPAANRDDGKNTLLAVNYDFKVVKVFAAFERDKGLNSSPIPVTNAFGYAVAPRASLEADDALLGVQVPVGDTGGTVIASWMNKNDKTANNQDARQWAVGYTQALSKRTSAYIAYAKIDNKNGAGYTVGNNNEVGSGDTGFNLGIRHTF</sequence>
<dbReference type="SUPFAM" id="SSF56935">
    <property type="entry name" value="Porins"/>
    <property type="match status" value="1"/>
</dbReference>
<protein>
    <submittedName>
        <fullName evidence="12">Porin</fullName>
    </submittedName>
</protein>
<dbReference type="InterPro" id="IPR002299">
    <property type="entry name" value="Porin_Neis"/>
</dbReference>
<dbReference type="InterPro" id="IPR023614">
    <property type="entry name" value="Porin_dom_sf"/>
</dbReference>
<evidence type="ECO:0000256" key="8">
    <source>
        <dbReference type="ARBA" id="ARBA00023114"/>
    </source>
</evidence>
<evidence type="ECO:0000313" key="13">
    <source>
        <dbReference type="Proteomes" id="UP000431684"/>
    </source>
</evidence>
<reference evidence="12 13" key="1">
    <citation type="submission" date="2019-11" db="EMBL/GenBank/DDBJ databases">
        <title>Draft Genome Sequences of Six Type Strains of the Genus Massilia.</title>
        <authorList>
            <person name="Miess H."/>
            <person name="Frediansyah A."/>
            <person name="Goeker M."/>
            <person name="Gross H."/>
        </authorList>
    </citation>
    <scope>NUCLEOTIDE SEQUENCE [LARGE SCALE GENOMIC DNA]</scope>
    <source>
        <strain evidence="12 13">DSM 17513</strain>
    </source>
</reference>
<proteinExistence type="predicted"/>
<evidence type="ECO:0000256" key="3">
    <source>
        <dbReference type="ARBA" id="ARBA00022448"/>
    </source>
</evidence>
<evidence type="ECO:0000259" key="11">
    <source>
        <dbReference type="Pfam" id="PF13609"/>
    </source>
</evidence>
<comment type="subunit">
    <text evidence="2">Homotrimer.</text>
</comment>
<accession>A0A6I3XEJ3</accession>
<dbReference type="InterPro" id="IPR033900">
    <property type="entry name" value="Gram_neg_porin_domain"/>
</dbReference>
<keyword evidence="13" id="KW-1185">Reference proteome</keyword>
<keyword evidence="8" id="KW-0626">Porin</keyword>
<comment type="subcellular location">
    <subcellularLocation>
        <location evidence="1">Cell outer membrane</location>
        <topology evidence="1">Multi-pass membrane protein</topology>
    </subcellularLocation>
</comment>
<dbReference type="GO" id="GO:0046930">
    <property type="term" value="C:pore complex"/>
    <property type="evidence" value="ECO:0007669"/>
    <property type="project" value="UniProtKB-KW"/>
</dbReference>
<evidence type="ECO:0000256" key="10">
    <source>
        <dbReference type="ARBA" id="ARBA00023237"/>
    </source>
</evidence>
<dbReference type="InterPro" id="IPR050298">
    <property type="entry name" value="Gram-neg_bact_OMP"/>
</dbReference>
<evidence type="ECO:0000256" key="7">
    <source>
        <dbReference type="ARBA" id="ARBA00023065"/>
    </source>
</evidence>